<gene>
    <name evidence="1" type="ORF">TSOC_002079</name>
</gene>
<name>A0A2J8AEZ9_9CHLO</name>
<reference evidence="1 2" key="1">
    <citation type="journal article" date="2017" name="Mol. Biol. Evol.">
        <title>The 4-celled Tetrabaena socialis nuclear genome reveals the essential components for genetic control of cell number at the origin of multicellularity in the volvocine lineage.</title>
        <authorList>
            <person name="Featherston J."/>
            <person name="Arakaki Y."/>
            <person name="Hanschen E.R."/>
            <person name="Ferris P.J."/>
            <person name="Michod R.E."/>
            <person name="Olson B.J.S.C."/>
            <person name="Nozaki H."/>
            <person name="Durand P.M."/>
        </authorList>
    </citation>
    <scope>NUCLEOTIDE SEQUENCE [LARGE SCALE GENOMIC DNA]</scope>
    <source>
        <strain evidence="1 2">NIES-571</strain>
    </source>
</reference>
<accession>A0A2J8AEZ9</accession>
<protein>
    <submittedName>
        <fullName evidence="1">Uncharacterized protein</fullName>
    </submittedName>
</protein>
<sequence length="93" mass="9243">MPSLLQPHELPLVRTSGTAEAAAAATAATSGAVGGRTLQDVAAVGLLATAGATTNPHLATDAASAPQQPDIQGASEAAMERLCHRMEAVVESL</sequence>
<proteinExistence type="predicted"/>
<keyword evidence="2" id="KW-1185">Reference proteome</keyword>
<dbReference type="Proteomes" id="UP000236333">
    <property type="component" value="Unassembled WGS sequence"/>
</dbReference>
<evidence type="ECO:0000313" key="1">
    <source>
        <dbReference type="EMBL" id="PNH11101.1"/>
    </source>
</evidence>
<organism evidence="1 2">
    <name type="scientific">Tetrabaena socialis</name>
    <dbReference type="NCBI Taxonomy" id="47790"/>
    <lineage>
        <taxon>Eukaryota</taxon>
        <taxon>Viridiplantae</taxon>
        <taxon>Chlorophyta</taxon>
        <taxon>core chlorophytes</taxon>
        <taxon>Chlorophyceae</taxon>
        <taxon>CS clade</taxon>
        <taxon>Chlamydomonadales</taxon>
        <taxon>Tetrabaenaceae</taxon>
        <taxon>Tetrabaena</taxon>
    </lineage>
</organism>
<evidence type="ECO:0000313" key="2">
    <source>
        <dbReference type="Proteomes" id="UP000236333"/>
    </source>
</evidence>
<dbReference type="EMBL" id="PGGS01000038">
    <property type="protein sequence ID" value="PNH11101.1"/>
    <property type="molecule type" value="Genomic_DNA"/>
</dbReference>
<dbReference type="AlphaFoldDB" id="A0A2J8AEZ9"/>
<comment type="caution">
    <text evidence="1">The sequence shown here is derived from an EMBL/GenBank/DDBJ whole genome shotgun (WGS) entry which is preliminary data.</text>
</comment>